<feature type="transmembrane region" description="Helical" evidence="6">
    <location>
        <begin position="355"/>
        <end position="372"/>
    </location>
</feature>
<evidence type="ECO:0000259" key="8">
    <source>
        <dbReference type="Pfam" id="PF12698"/>
    </source>
</evidence>
<feature type="transmembrane region" description="Helical" evidence="6">
    <location>
        <begin position="317"/>
        <end position="343"/>
    </location>
</feature>
<gene>
    <name evidence="9" type="ORF">ElP_21970</name>
</gene>
<keyword evidence="2 6" id="KW-0812">Transmembrane</keyword>
<keyword evidence="4 6" id="KW-0472">Membrane</keyword>
<dbReference type="OrthoDB" id="5486437at2"/>
<feature type="transmembrane region" description="Helical" evidence="6">
    <location>
        <begin position="652"/>
        <end position="674"/>
    </location>
</feature>
<dbReference type="GO" id="GO:0005886">
    <property type="term" value="C:plasma membrane"/>
    <property type="evidence" value="ECO:0007669"/>
    <property type="project" value="UniProtKB-SubCell"/>
</dbReference>
<feature type="transmembrane region" description="Helical" evidence="6">
    <location>
        <begin position="680"/>
        <end position="701"/>
    </location>
</feature>
<reference evidence="9 10" key="1">
    <citation type="submission" date="2019-02" db="EMBL/GenBank/DDBJ databases">
        <title>Deep-cultivation of Planctomycetes and their phenomic and genomic characterization uncovers novel biology.</title>
        <authorList>
            <person name="Wiegand S."/>
            <person name="Jogler M."/>
            <person name="Boedeker C."/>
            <person name="Pinto D."/>
            <person name="Vollmers J."/>
            <person name="Rivas-Marin E."/>
            <person name="Kohn T."/>
            <person name="Peeters S.H."/>
            <person name="Heuer A."/>
            <person name="Rast P."/>
            <person name="Oberbeckmann S."/>
            <person name="Bunk B."/>
            <person name="Jeske O."/>
            <person name="Meyerdierks A."/>
            <person name="Storesund J.E."/>
            <person name="Kallscheuer N."/>
            <person name="Luecker S."/>
            <person name="Lage O.M."/>
            <person name="Pohl T."/>
            <person name="Merkel B.J."/>
            <person name="Hornburger P."/>
            <person name="Mueller R.-W."/>
            <person name="Bruemmer F."/>
            <person name="Labrenz M."/>
            <person name="Spormann A.M."/>
            <person name="Op den Camp H."/>
            <person name="Overmann J."/>
            <person name="Amann R."/>
            <person name="Jetten M.S.M."/>
            <person name="Mascher T."/>
            <person name="Medema M.H."/>
            <person name="Devos D.P."/>
            <person name="Kaster A.-K."/>
            <person name="Ovreas L."/>
            <person name="Rohde M."/>
            <person name="Galperin M.Y."/>
            <person name="Jogler C."/>
        </authorList>
    </citation>
    <scope>NUCLEOTIDE SEQUENCE [LARGE SCALE GENOMIC DNA]</scope>
    <source>
        <strain evidence="9 10">ElP</strain>
    </source>
</reference>
<feature type="transmembrane region" description="Helical" evidence="6">
    <location>
        <begin position="602"/>
        <end position="622"/>
    </location>
</feature>
<keyword evidence="10" id="KW-1185">Reference proteome</keyword>
<name>A0A518H0E3_9BACT</name>
<feature type="transmembrane region" description="Helical" evidence="6">
    <location>
        <begin position="571"/>
        <end position="590"/>
    </location>
</feature>
<feature type="transmembrane region" description="Helical" evidence="6">
    <location>
        <begin position="486"/>
        <end position="508"/>
    </location>
</feature>
<feature type="domain" description="ABC-2 type transporter transmembrane" evidence="8">
    <location>
        <begin position="21"/>
        <end position="419"/>
    </location>
</feature>
<dbReference type="GO" id="GO:0004175">
    <property type="term" value="F:endopeptidase activity"/>
    <property type="evidence" value="ECO:0007669"/>
    <property type="project" value="UniProtKB-ARBA"/>
</dbReference>
<dbReference type="AlphaFoldDB" id="A0A518H0E3"/>
<comment type="subcellular location">
    <subcellularLocation>
        <location evidence="1">Membrane</location>
        <topology evidence="1">Multi-pass membrane protein</topology>
    </subcellularLocation>
</comment>
<evidence type="ECO:0000259" key="7">
    <source>
        <dbReference type="Pfam" id="PF02517"/>
    </source>
</evidence>
<dbReference type="EMBL" id="CP036426">
    <property type="protein sequence ID" value="QDV34312.1"/>
    <property type="molecule type" value="Genomic_DNA"/>
</dbReference>
<dbReference type="PANTHER" id="PTHR43471:SF3">
    <property type="entry name" value="ABC TRANSPORTER PERMEASE PROTEIN NATB"/>
    <property type="match status" value="1"/>
</dbReference>
<dbReference type="Pfam" id="PF02517">
    <property type="entry name" value="Rce1-like"/>
    <property type="match status" value="1"/>
</dbReference>
<dbReference type="KEGG" id="tpla:ElP_21970"/>
<evidence type="ECO:0000313" key="9">
    <source>
        <dbReference type="EMBL" id="QDV34312.1"/>
    </source>
</evidence>
<protein>
    <submittedName>
        <fullName evidence="9">ABC-2 family transporter protein</fullName>
    </submittedName>
</protein>
<evidence type="ECO:0000256" key="2">
    <source>
        <dbReference type="ARBA" id="ARBA00022692"/>
    </source>
</evidence>
<dbReference type="Pfam" id="PF12698">
    <property type="entry name" value="ABC2_membrane_3"/>
    <property type="match status" value="1"/>
</dbReference>
<feature type="transmembrane region" description="Helical" evidence="6">
    <location>
        <begin position="262"/>
        <end position="287"/>
    </location>
</feature>
<organism evidence="9 10">
    <name type="scientific">Tautonia plasticadhaerens</name>
    <dbReference type="NCBI Taxonomy" id="2527974"/>
    <lineage>
        <taxon>Bacteria</taxon>
        <taxon>Pseudomonadati</taxon>
        <taxon>Planctomycetota</taxon>
        <taxon>Planctomycetia</taxon>
        <taxon>Isosphaerales</taxon>
        <taxon>Isosphaeraceae</taxon>
        <taxon>Tautonia</taxon>
    </lineage>
</organism>
<sequence>MRWSRIRLIFGRELRDQLRDRRTLFMIFGLPVLLYPILGFTVKELTAAFEQKPRNVVVVGAEHLPEQPPLLQEDGAGGVGFAGELSAEFAPAPMFVRAASSEGPWGDPEQQLLAMRRGQVDVVVEIPGDVREQIEAVQRPTIKIAYLRSDEQSLATYRDVEEIIARWQDAIVSRRLAADEKPAEYVSPVEVEGVDLARQVTGSSASGASIWARIFPFLLVMMALTGAFYPAIDLCAGEKERGTMETLLISPAYRSEIVVGKFLTVMAASAATALLNLASMGLTMAVLGRQLAGSLGPGAEAGPGSPLDELSPPSLTALAWMVVLLIPLSGFFSAVCLALAVLARSMKEGQYYMTPLYLVTLPLIFLTLMPGVELNPFYSLVPVTGVSLLLKKLILEQYGEAQSYILPVLLSTTVYGLVALRWAVGQFRSEQVLFREAERFDLALWFRHLVRDRGPVPSGGQAMACFALIIALSWYTQILISGADPLAGLALGQLVFILMPPLAMALVFTSSPRRTLRLSWPGWLPLALGVGLAAALNPVSSELRPIVMELFPIPPAIERALEGLQEAIPDLATAVLLLAVIPAICEEVAFRGYILSGLETAASRWTAIVLSAFLFGFLHVLISLFQQFFNATLLGLVLGWMAVRTRSLLPGIAFHLTNNALAVLGPSLAAGWLYRDRELFLYRWPWVALGVVGSAAMLLVLSRVGSPEPESAPPAGAPTGRETLPSDADRR</sequence>
<dbReference type="NCBIfam" id="NF041647">
    <property type="entry name" value="ABC_perm_CPBP"/>
    <property type="match status" value="1"/>
</dbReference>
<feature type="domain" description="CAAX prenyl protease 2/Lysostaphin resistance protein A-like" evidence="7">
    <location>
        <begin position="572"/>
        <end position="661"/>
    </location>
</feature>
<proteinExistence type="predicted"/>
<dbReference type="PANTHER" id="PTHR43471">
    <property type="entry name" value="ABC TRANSPORTER PERMEASE"/>
    <property type="match status" value="1"/>
</dbReference>
<accession>A0A518H0E3</accession>
<feature type="region of interest" description="Disordered" evidence="5">
    <location>
        <begin position="705"/>
        <end position="731"/>
    </location>
</feature>
<feature type="transmembrane region" description="Helical" evidence="6">
    <location>
        <begin position="461"/>
        <end position="480"/>
    </location>
</feature>
<evidence type="ECO:0000256" key="6">
    <source>
        <dbReference type="SAM" id="Phobius"/>
    </source>
</evidence>
<evidence type="ECO:0000256" key="4">
    <source>
        <dbReference type="ARBA" id="ARBA00023136"/>
    </source>
</evidence>
<dbReference type="RefSeq" id="WP_145269121.1">
    <property type="nucleotide sequence ID" value="NZ_CP036426.1"/>
</dbReference>
<evidence type="ECO:0000313" key="10">
    <source>
        <dbReference type="Proteomes" id="UP000317835"/>
    </source>
</evidence>
<feature type="transmembrane region" description="Helical" evidence="6">
    <location>
        <begin position="210"/>
        <end position="232"/>
    </location>
</feature>
<evidence type="ECO:0000256" key="3">
    <source>
        <dbReference type="ARBA" id="ARBA00022989"/>
    </source>
</evidence>
<feature type="transmembrane region" description="Helical" evidence="6">
    <location>
        <begin position="404"/>
        <end position="424"/>
    </location>
</feature>
<dbReference type="GO" id="GO:0080120">
    <property type="term" value="P:CAAX-box protein maturation"/>
    <property type="evidence" value="ECO:0007669"/>
    <property type="project" value="UniProtKB-ARBA"/>
</dbReference>
<evidence type="ECO:0000256" key="1">
    <source>
        <dbReference type="ARBA" id="ARBA00004141"/>
    </source>
</evidence>
<evidence type="ECO:0000256" key="5">
    <source>
        <dbReference type="SAM" id="MobiDB-lite"/>
    </source>
</evidence>
<feature type="transmembrane region" description="Helical" evidence="6">
    <location>
        <begin position="21"/>
        <end position="42"/>
    </location>
</feature>
<dbReference type="InterPro" id="IPR013525">
    <property type="entry name" value="ABC2_TM"/>
</dbReference>
<dbReference type="InterPro" id="IPR003675">
    <property type="entry name" value="Rce1/LyrA-like_dom"/>
</dbReference>
<keyword evidence="3 6" id="KW-1133">Transmembrane helix</keyword>
<dbReference type="Proteomes" id="UP000317835">
    <property type="component" value="Chromosome"/>
</dbReference>
<feature type="transmembrane region" description="Helical" evidence="6">
    <location>
        <begin position="520"/>
        <end position="539"/>
    </location>
</feature>
<dbReference type="GO" id="GO:0140359">
    <property type="term" value="F:ABC-type transporter activity"/>
    <property type="evidence" value="ECO:0007669"/>
    <property type="project" value="InterPro"/>
</dbReference>